<reference evidence="2" key="1">
    <citation type="submission" date="2022-03" db="EMBL/GenBank/DDBJ databases">
        <authorList>
            <person name="Alioto T."/>
            <person name="Alioto T."/>
            <person name="Gomez Garrido J."/>
        </authorList>
    </citation>
    <scope>NUCLEOTIDE SEQUENCE</scope>
</reference>
<dbReference type="Proteomes" id="UP001295444">
    <property type="component" value="Chromosome 06"/>
</dbReference>
<protein>
    <submittedName>
        <fullName evidence="2">Uncharacterized protein</fullName>
    </submittedName>
</protein>
<name>A0AAD1WE37_PELCU</name>
<keyword evidence="3" id="KW-1185">Reference proteome</keyword>
<evidence type="ECO:0000313" key="3">
    <source>
        <dbReference type="Proteomes" id="UP001295444"/>
    </source>
</evidence>
<feature type="region of interest" description="Disordered" evidence="1">
    <location>
        <begin position="1"/>
        <end position="28"/>
    </location>
</feature>
<accession>A0AAD1WE37</accession>
<evidence type="ECO:0000313" key="2">
    <source>
        <dbReference type="EMBL" id="CAH2301258.1"/>
    </source>
</evidence>
<dbReference type="PANTHER" id="PTHR11505">
    <property type="entry name" value="L1 TRANSPOSABLE ELEMENT-RELATED"/>
    <property type="match status" value="1"/>
</dbReference>
<gene>
    <name evidence="2" type="ORF">PECUL_23A002086</name>
</gene>
<organism evidence="2 3">
    <name type="scientific">Pelobates cultripes</name>
    <name type="common">Western spadefoot toad</name>
    <dbReference type="NCBI Taxonomy" id="61616"/>
    <lineage>
        <taxon>Eukaryota</taxon>
        <taxon>Metazoa</taxon>
        <taxon>Chordata</taxon>
        <taxon>Craniata</taxon>
        <taxon>Vertebrata</taxon>
        <taxon>Euteleostomi</taxon>
        <taxon>Amphibia</taxon>
        <taxon>Batrachia</taxon>
        <taxon>Anura</taxon>
        <taxon>Pelobatoidea</taxon>
        <taxon>Pelobatidae</taxon>
        <taxon>Pelobates</taxon>
    </lineage>
</organism>
<dbReference type="EMBL" id="OW240917">
    <property type="protein sequence ID" value="CAH2301258.1"/>
    <property type="molecule type" value="Genomic_DNA"/>
</dbReference>
<proteinExistence type="predicted"/>
<sequence>MDDFLSTPDSFHATKPADKNAAASPGAESDADSALLQITTELAAISANMFTKSDKADNEDLFEALTQLFTHILGEEVPDDFHKERAHRALRPPRRDGLPRDVICCLLSFQLKEAIMRAARQQSVTFRDASVSLYQDLSSLTLDAQRALRPLTCILQEKRIPYK</sequence>
<dbReference type="InterPro" id="IPR004244">
    <property type="entry name" value="Transposase_22"/>
</dbReference>
<dbReference type="Gene3D" id="3.30.70.1820">
    <property type="entry name" value="L1 transposable element, RRM domain"/>
    <property type="match status" value="1"/>
</dbReference>
<evidence type="ECO:0000256" key="1">
    <source>
        <dbReference type="SAM" id="MobiDB-lite"/>
    </source>
</evidence>
<dbReference type="AlphaFoldDB" id="A0AAD1WE37"/>